<dbReference type="RefSeq" id="WP_354365610.1">
    <property type="nucleotide sequence ID" value="NZ_JBEPLO010000017.1"/>
</dbReference>
<gene>
    <name evidence="1" type="ORF">ABID29_001590</name>
</gene>
<name>A0ABV2FIS3_9STRE</name>
<sequence>MAKGAKKGANGLQKILTMATMAGIAYNSLSKEDKQALQQKGKQLLDRFLSKDTSNKAVEVIEAKDVTDNDLNPPL</sequence>
<dbReference type="EMBL" id="JBEPLO010000017">
    <property type="protein sequence ID" value="MET3558465.1"/>
    <property type="molecule type" value="Genomic_DNA"/>
</dbReference>
<comment type="caution">
    <text evidence="1">The sequence shown here is derived from an EMBL/GenBank/DDBJ whole genome shotgun (WGS) entry which is preliminary data.</text>
</comment>
<proteinExistence type="predicted"/>
<accession>A0ABV2FIS3</accession>
<reference evidence="1 2" key="1">
    <citation type="submission" date="2024-06" db="EMBL/GenBank/DDBJ databases">
        <title>Genomic Encyclopedia of Type Strains, Phase IV (KMG-IV): sequencing the most valuable type-strain genomes for metagenomic binning, comparative biology and taxonomic classification.</title>
        <authorList>
            <person name="Goeker M."/>
        </authorList>
    </citation>
    <scope>NUCLEOTIDE SEQUENCE [LARGE SCALE GENOMIC DNA]</scope>
    <source>
        <strain evidence="1 2">DSM 28303</strain>
    </source>
</reference>
<protein>
    <submittedName>
        <fullName evidence="1">Uncharacterized protein</fullName>
    </submittedName>
</protein>
<evidence type="ECO:0000313" key="1">
    <source>
        <dbReference type="EMBL" id="MET3558465.1"/>
    </source>
</evidence>
<keyword evidence="2" id="KW-1185">Reference proteome</keyword>
<dbReference type="Proteomes" id="UP001549122">
    <property type="component" value="Unassembled WGS sequence"/>
</dbReference>
<evidence type="ECO:0000313" key="2">
    <source>
        <dbReference type="Proteomes" id="UP001549122"/>
    </source>
</evidence>
<organism evidence="1 2">
    <name type="scientific">Streptococcus rupicaprae</name>
    <dbReference type="NCBI Taxonomy" id="759619"/>
    <lineage>
        <taxon>Bacteria</taxon>
        <taxon>Bacillati</taxon>
        <taxon>Bacillota</taxon>
        <taxon>Bacilli</taxon>
        <taxon>Lactobacillales</taxon>
        <taxon>Streptococcaceae</taxon>
        <taxon>Streptococcus</taxon>
    </lineage>
</organism>